<reference evidence="2" key="1">
    <citation type="submission" date="2022-11" db="UniProtKB">
        <authorList>
            <consortium name="WormBaseParasite"/>
        </authorList>
    </citation>
    <scope>IDENTIFICATION</scope>
</reference>
<protein>
    <submittedName>
        <fullName evidence="2">Uncharacterized protein</fullName>
    </submittedName>
</protein>
<dbReference type="Proteomes" id="UP000887580">
    <property type="component" value="Unplaced"/>
</dbReference>
<accession>A0AC35FU17</accession>
<dbReference type="WBParaSite" id="PS1159_v2.g20875.t1">
    <property type="protein sequence ID" value="PS1159_v2.g20875.t1"/>
    <property type="gene ID" value="PS1159_v2.g20875"/>
</dbReference>
<name>A0AC35FU17_9BILA</name>
<sequence>MDERKKSSLSSKGGGIPPGGGAANRLRRMTSMSSSSSNGMKTSTNSRSFLQAKFRHDSHDDSESDALVTHLDKYTEEELQEYRQVFNMFDAGLLPFFGRDSTGQRFNSTLR</sequence>
<organism evidence="1 2">
    <name type="scientific">Panagrolaimus sp. PS1159</name>
    <dbReference type="NCBI Taxonomy" id="55785"/>
    <lineage>
        <taxon>Eukaryota</taxon>
        <taxon>Metazoa</taxon>
        <taxon>Ecdysozoa</taxon>
        <taxon>Nematoda</taxon>
        <taxon>Chromadorea</taxon>
        <taxon>Rhabditida</taxon>
        <taxon>Tylenchina</taxon>
        <taxon>Panagrolaimomorpha</taxon>
        <taxon>Panagrolaimoidea</taxon>
        <taxon>Panagrolaimidae</taxon>
        <taxon>Panagrolaimus</taxon>
    </lineage>
</organism>
<evidence type="ECO:0000313" key="2">
    <source>
        <dbReference type="WBParaSite" id="PS1159_v2.g20875.t1"/>
    </source>
</evidence>
<evidence type="ECO:0000313" key="1">
    <source>
        <dbReference type="Proteomes" id="UP000887580"/>
    </source>
</evidence>
<proteinExistence type="predicted"/>